<dbReference type="AlphaFoldDB" id="A0A1I8A0I0"/>
<protein>
    <submittedName>
        <fullName evidence="2">Transcription initiation factor TFIID subunit 8</fullName>
    </submittedName>
</protein>
<evidence type="ECO:0000313" key="1">
    <source>
        <dbReference type="Proteomes" id="UP000095287"/>
    </source>
</evidence>
<proteinExistence type="predicted"/>
<organism evidence="1 2">
    <name type="scientific">Steinernema glaseri</name>
    <dbReference type="NCBI Taxonomy" id="37863"/>
    <lineage>
        <taxon>Eukaryota</taxon>
        <taxon>Metazoa</taxon>
        <taxon>Ecdysozoa</taxon>
        <taxon>Nematoda</taxon>
        <taxon>Chromadorea</taxon>
        <taxon>Rhabditida</taxon>
        <taxon>Tylenchina</taxon>
        <taxon>Panagrolaimomorpha</taxon>
        <taxon>Strongyloidoidea</taxon>
        <taxon>Steinernematidae</taxon>
        <taxon>Steinernema</taxon>
    </lineage>
</organism>
<dbReference type="Proteomes" id="UP000095287">
    <property type="component" value="Unplaced"/>
</dbReference>
<reference evidence="2" key="1">
    <citation type="submission" date="2016-11" db="UniProtKB">
        <authorList>
            <consortium name="WormBaseParasite"/>
        </authorList>
    </citation>
    <scope>IDENTIFICATION</scope>
</reference>
<sequence length="95" mass="10955">MSRSIYTDLYDMLACIAERFLEGTLNKWRHLTSSSKVDMNDLHRAIPLMTSFHYSMAFLSIDRESVRPGPQRLDASFSAMSTYGVIFYEPSHFPP</sequence>
<accession>A0A1I8A0I0</accession>
<dbReference type="WBParaSite" id="L893_g31467.t1">
    <property type="protein sequence ID" value="L893_g31467.t1"/>
    <property type="gene ID" value="L893_g31467"/>
</dbReference>
<evidence type="ECO:0000313" key="2">
    <source>
        <dbReference type="WBParaSite" id="L893_g31467.t1"/>
    </source>
</evidence>
<name>A0A1I8A0I0_9BILA</name>
<keyword evidence="1" id="KW-1185">Reference proteome</keyword>